<comment type="caution">
    <text evidence="3">The sequence shown here is derived from an EMBL/GenBank/DDBJ whole genome shotgun (WGS) entry which is preliminary data.</text>
</comment>
<feature type="region of interest" description="Disordered" evidence="1">
    <location>
        <begin position="605"/>
        <end position="649"/>
    </location>
</feature>
<dbReference type="PANTHER" id="PTHR46689">
    <property type="entry name" value="MEMBRANE PROTEIN, PUTATIVE-RELATED"/>
    <property type="match status" value="1"/>
</dbReference>
<feature type="domain" description="PhoD-like phosphatase" evidence="2">
    <location>
        <begin position="1145"/>
        <end position="1304"/>
    </location>
</feature>
<dbReference type="Proteomes" id="UP001138500">
    <property type="component" value="Unassembled WGS sequence"/>
</dbReference>
<feature type="compositionally biased region" description="Low complexity" evidence="1">
    <location>
        <begin position="278"/>
        <end position="292"/>
    </location>
</feature>
<feature type="compositionally biased region" description="Polar residues" evidence="1">
    <location>
        <begin position="471"/>
        <end position="484"/>
    </location>
</feature>
<dbReference type="InterPro" id="IPR038607">
    <property type="entry name" value="PhoD-like_sf"/>
</dbReference>
<sequence length="1767" mass="197032">MATHDHTFRRWSQEYQTSLPAQPYQYYVPPPPKKQTAGDDGVLRSNSKKIRDIAESVTERLQHRTGTTSDDLAKVPHASELKPEKRRQGLHINTGGDEDVPENLRVKPWSPEPDFVSPRSKTREKDRQRKASTATPYADGNRQASAGGEKPRQASNASELLRRDSVPDRSPLQRLELEFASKEEKRRRVSEAEERVRQKSLGRRGADEPLRQTTLRGEKSRVVSDQSGHRGPMEAERGSRPAHERPRHASAGASRAVEEPAPAHKKLREAQDALRDVSSSASSAGSPTSPTTRNPQDEIRQPLIPPAAHDRRESVSQAAQPQQPYHDLATARRRPQESTDAVVGSASWHDTDQGQAASTKRGDADLGRTASQKYRHRARDAGFAGAAAAVAGAGAAAYESGQTAAERGKLAHERRKTQHRAQKQDYADAVNDTGRDRGVDLGRNDSKNTQNRGGPEDAYAQLEGQRDDVYTSPQPNNAQLQQDRMGTGSKKDRAAAMLHQDPDPMPRDRVATGRNDPVNYRIPPQTQGGRDARQQVRSGTDSVDYAAVNQQGKHHKLSDLFHHHEHDRRSYQATGGVLDEWKNASIARLSASDLEVVDRPPFISARAGSTGNKNDAWWEKNNRRSSSGGHASAQSAHAQATPQYDGPYEEEAKHFRPQLFLKCGPLLRYTGLRTDPSSSSRKREVWRGSIMIVTDDRQSDYSRAPTLRIFAQPSELHIPPPQHVLDSGRPIPPEDEDPVVGQVKMSRTGRPLYVRPVHEIPGGVDLSMEENPRGLFSANRPSILGVPGSQDDNDDRPPTRVSFQDKTRVKARSGERMGKYSEVRAHRLHAERGYTFWRFNLEIELASTQRRVAYRINKGPAIGFWVPARGETMNIMFHSCNGFSMSVNPADFSGPDPLWRDVLNRHQSRPFHVMLGGGDQVYNDRVEHNSVLFKQWMEIKNPEHKHRAEFTPEMQDELEEFYLNRYAMWFSQGLFGMANGQIPMVNIWDDHDIIDGYGSYPHRFMSTRVFTGVGNVAFKYYMLFQHQSLIQETEQTEPSWLLGASPGPYIVERSRSVFMRLGRRVAFLGLDCRTERMRDEILSQETYDIVFDRIRHELGPKEGEEGRGAGQGEIAHLIVLLGVPIAYPRLNFLENILTSKMMDPVKALGRTGMLGGFVNKFDGGVEILDDLDDHWTAKHHKDERNWFVQELQDIAAETSVRITILGGDVHLGAIGQFYSKKSLGVQKDKDFRYMPNVVSSAIVNTPPPNAMADILNRRNKVHHLDDATDEDLIPMFDTDIDGRKRNNKHLLPRRNYCTIREYVPGSTPPSSPLLEPNRRDESLDNGYTMSGAIYDGQEDETTQRDRRFPPGSMKRTMSLTRGPLGLVRRLSGSIRKRNSSDSTSYPQHIRPPSAAQSQEQGGMQRANSVGGNPHSGSASFSPTGFVANDRRPSFHRRPTNLSAKEARKAAAKGGAPLDGVDDGAPPAGHINLEGGLDISLNFEVDQKDPQGETVPYRLLVPALWYDGDPEVTRPTLKGPKVSLMSRIRGQFRGNRQSYDGQYSEAGEGAEADQRRYTGEYSRSEGTITPSLEGDGHDREHVGSLSPPASRHRGGMGVPEGQYGHLRPQHNGRAISNDRSHAYNTGYNLGGPPLGPDQAQKQVFTSRQQQPQQPPTNHRRSSAPAQQLSATKPFHQPSYSSDSLDPSDNYIPQQQQQTQSMPRTRRPSKVERFFGIGDEGGPWGGGRPSMSGGQRPQTGDMEEEEWVEGGAGTIGAAKRKAGWKIWGR</sequence>
<feature type="domain" description="PhoD-like phosphatase" evidence="2">
    <location>
        <begin position="866"/>
        <end position="1138"/>
    </location>
</feature>
<feature type="compositionally biased region" description="Low complexity" evidence="1">
    <location>
        <begin position="625"/>
        <end position="640"/>
    </location>
</feature>
<feature type="region of interest" description="Disordered" evidence="1">
    <location>
        <begin position="1301"/>
        <end position="1466"/>
    </location>
</feature>
<dbReference type="Pfam" id="PF19050">
    <property type="entry name" value="PhoD_2"/>
    <property type="match status" value="2"/>
</dbReference>
<dbReference type="CDD" id="cd07389">
    <property type="entry name" value="MPP_PhoD"/>
    <property type="match status" value="1"/>
</dbReference>
<reference evidence="3 4" key="1">
    <citation type="journal article" date="2018" name="IMA Fungus">
        <title>IMA Genome-F 10: Nine draft genome sequences of Claviceps purpurea s.lat., including C. arundinis, C. humidiphila, and C. cf. spartinae, pseudomolecules for the pitch canker pathogen Fusarium circinatum, draft genome of Davidsoniella eucalypti, Grosmannia galeiformis, Quambalaria eucalypti, and Teratosphaeria destructans.</title>
        <authorList>
            <person name="Wingfield B.D."/>
            <person name="Liu M."/>
            <person name="Nguyen H.D."/>
            <person name="Lane F.A."/>
            <person name="Morgan S.W."/>
            <person name="De Vos L."/>
            <person name="Wilken P.M."/>
            <person name="Duong T.A."/>
            <person name="Aylward J."/>
            <person name="Coetzee M.P."/>
            <person name="Dadej K."/>
            <person name="De Beer Z.W."/>
            <person name="Findlay W."/>
            <person name="Havenga M."/>
            <person name="Kolarik M."/>
            <person name="Menzies J.G."/>
            <person name="Naidoo K."/>
            <person name="Pochopski O."/>
            <person name="Shoukouhi P."/>
            <person name="Santana Q.C."/>
            <person name="Seifert K.A."/>
            <person name="Soal N."/>
            <person name="Steenkamp E.T."/>
            <person name="Tatham C.T."/>
            <person name="van der Nest M.A."/>
            <person name="Wingfield M.J."/>
        </authorList>
    </citation>
    <scope>NUCLEOTIDE SEQUENCE [LARGE SCALE GENOMIC DNA]</scope>
    <source>
        <strain evidence="3">CMW44962</strain>
    </source>
</reference>
<accession>A0A9W7SIG2</accession>
<name>A0A9W7SIG2_9PEZI</name>
<evidence type="ECO:0000313" key="4">
    <source>
        <dbReference type="Proteomes" id="UP001138500"/>
    </source>
</evidence>
<organism evidence="3 4">
    <name type="scientific">Teratosphaeria destructans</name>
    <dbReference type="NCBI Taxonomy" id="418781"/>
    <lineage>
        <taxon>Eukaryota</taxon>
        <taxon>Fungi</taxon>
        <taxon>Dikarya</taxon>
        <taxon>Ascomycota</taxon>
        <taxon>Pezizomycotina</taxon>
        <taxon>Dothideomycetes</taxon>
        <taxon>Dothideomycetidae</taxon>
        <taxon>Mycosphaerellales</taxon>
        <taxon>Teratosphaeriaceae</taxon>
        <taxon>Teratosphaeria</taxon>
    </lineage>
</organism>
<reference evidence="3 4" key="2">
    <citation type="journal article" date="2021" name="Curr. Genet.">
        <title>Genetic response to nitrogen starvation in the aggressive Eucalyptus foliar pathogen Teratosphaeria destructans.</title>
        <authorList>
            <person name="Havenga M."/>
            <person name="Wingfield B.D."/>
            <person name="Wingfield M.J."/>
            <person name="Dreyer L.L."/>
            <person name="Roets F."/>
            <person name="Aylward J."/>
        </authorList>
    </citation>
    <scope>NUCLEOTIDE SEQUENCE [LARGE SCALE GENOMIC DNA]</scope>
    <source>
        <strain evidence="3">CMW44962</strain>
    </source>
</reference>
<evidence type="ECO:0000256" key="1">
    <source>
        <dbReference type="SAM" id="MobiDB-lite"/>
    </source>
</evidence>
<feature type="compositionally biased region" description="Polar residues" evidence="1">
    <location>
        <begin position="1394"/>
        <end position="1422"/>
    </location>
</feature>
<feature type="compositionally biased region" description="Basic residues" evidence="1">
    <location>
        <begin position="412"/>
        <end position="421"/>
    </location>
</feature>
<feature type="compositionally biased region" description="Basic and acidic residues" evidence="1">
    <location>
        <begin position="256"/>
        <end position="275"/>
    </location>
</feature>
<feature type="compositionally biased region" description="Basic and acidic residues" evidence="1">
    <location>
        <begin position="49"/>
        <end position="62"/>
    </location>
</feature>
<feature type="compositionally biased region" description="Basic and acidic residues" evidence="1">
    <location>
        <begin position="489"/>
        <end position="511"/>
    </location>
</feature>
<dbReference type="Gene3D" id="3.60.21.70">
    <property type="entry name" value="PhoD-like phosphatase"/>
    <property type="match status" value="1"/>
</dbReference>
<feature type="region of interest" description="Disordered" evidence="1">
    <location>
        <begin position="405"/>
        <end position="536"/>
    </location>
</feature>
<dbReference type="InterPro" id="IPR018946">
    <property type="entry name" value="PhoD-like_MPP"/>
</dbReference>
<feature type="compositionally biased region" description="Basic and acidic residues" evidence="1">
    <location>
        <begin position="71"/>
        <end position="87"/>
    </location>
</feature>
<gene>
    <name evidence="3" type="ORF">Tdes44962_MAKER06205</name>
</gene>
<dbReference type="InterPro" id="IPR043904">
    <property type="entry name" value="PhoD_2-like"/>
</dbReference>
<feature type="compositionally biased region" description="Gly residues" evidence="1">
    <location>
        <begin position="1716"/>
        <end position="1726"/>
    </location>
</feature>
<proteinExistence type="predicted"/>
<feature type="compositionally biased region" description="Low complexity" evidence="1">
    <location>
        <begin position="1676"/>
        <end position="1698"/>
    </location>
</feature>
<keyword evidence="4" id="KW-1185">Reference proteome</keyword>
<dbReference type="GO" id="GO:0016020">
    <property type="term" value="C:membrane"/>
    <property type="evidence" value="ECO:0007669"/>
    <property type="project" value="TreeGrafter"/>
</dbReference>
<dbReference type="PANTHER" id="PTHR46689:SF1">
    <property type="entry name" value="PHOD-LIKE PHOSPHATASE DOMAIN-CONTAINING PROTEIN"/>
    <property type="match status" value="1"/>
</dbReference>
<dbReference type="EMBL" id="RIBY02002578">
    <property type="protein sequence ID" value="KAH9809178.1"/>
    <property type="molecule type" value="Genomic_DNA"/>
</dbReference>
<protein>
    <recommendedName>
        <fullName evidence="2">PhoD-like phosphatase domain-containing protein</fullName>
    </recommendedName>
</protein>
<dbReference type="OrthoDB" id="9999821at2759"/>
<evidence type="ECO:0000313" key="3">
    <source>
        <dbReference type="EMBL" id="KAH9809178.1"/>
    </source>
</evidence>
<feature type="region of interest" description="Disordered" evidence="1">
    <location>
        <begin position="1"/>
        <end position="376"/>
    </location>
</feature>
<feature type="compositionally biased region" description="Basic and acidic residues" evidence="1">
    <location>
        <begin position="204"/>
        <end position="244"/>
    </location>
</feature>
<feature type="compositionally biased region" description="Basic and acidic residues" evidence="1">
    <location>
        <begin position="175"/>
        <end position="197"/>
    </location>
</feature>
<evidence type="ECO:0000259" key="2">
    <source>
        <dbReference type="Pfam" id="PF19050"/>
    </source>
</evidence>
<feature type="compositionally biased region" description="Basic and acidic residues" evidence="1">
    <location>
        <begin position="1"/>
        <end position="12"/>
    </location>
</feature>
<feature type="region of interest" description="Disordered" evidence="1">
    <location>
        <begin position="1535"/>
        <end position="1746"/>
    </location>
</feature>
<feature type="region of interest" description="Disordered" evidence="1">
    <location>
        <begin position="780"/>
        <end position="801"/>
    </location>
</feature>
<feature type="compositionally biased region" description="Basic and acidic residues" evidence="1">
    <location>
        <begin position="433"/>
        <end position="446"/>
    </location>
</feature>